<accession>A0A087UZZ0</accession>
<protein>
    <submittedName>
        <fullName evidence="2">Uncharacterized protein</fullName>
    </submittedName>
</protein>
<name>A0A087UZZ0_STEMI</name>
<feature type="transmembrane region" description="Helical" evidence="1">
    <location>
        <begin position="23"/>
        <end position="43"/>
    </location>
</feature>
<feature type="non-terminal residue" evidence="2">
    <location>
        <position position="52"/>
    </location>
</feature>
<reference evidence="2 3" key="1">
    <citation type="submission" date="2013-11" db="EMBL/GenBank/DDBJ databases">
        <title>Genome sequencing of Stegodyphus mimosarum.</title>
        <authorList>
            <person name="Bechsgaard J."/>
        </authorList>
    </citation>
    <scope>NUCLEOTIDE SEQUENCE [LARGE SCALE GENOMIC DNA]</scope>
</reference>
<dbReference type="AlphaFoldDB" id="A0A087UZZ0"/>
<keyword evidence="1" id="KW-1133">Transmembrane helix</keyword>
<keyword evidence="1" id="KW-0472">Membrane</keyword>
<organism evidence="2 3">
    <name type="scientific">Stegodyphus mimosarum</name>
    <name type="common">African social velvet spider</name>
    <dbReference type="NCBI Taxonomy" id="407821"/>
    <lineage>
        <taxon>Eukaryota</taxon>
        <taxon>Metazoa</taxon>
        <taxon>Ecdysozoa</taxon>
        <taxon>Arthropoda</taxon>
        <taxon>Chelicerata</taxon>
        <taxon>Arachnida</taxon>
        <taxon>Araneae</taxon>
        <taxon>Araneomorphae</taxon>
        <taxon>Entelegynae</taxon>
        <taxon>Eresoidea</taxon>
        <taxon>Eresidae</taxon>
        <taxon>Stegodyphus</taxon>
    </lineage>
</organism>
<dbReference type="Proteomes" id="UP000054359">
    <property type="component" value="Unassembled WGS sequence"/>
</dbReference>
<keyword evidence="1" id="KW-0812">Transmembrane</keyword>
<proteinExistence type="predicted"/>
<dbReference type="EMBL" id="KK122531">
    <property type="protein sequence ID" value="KFM82929.1"/>
    <property type="molecule type" value="Genomic_DNA"/>
</dbReference>
<evidence type="ECO:0000313" key="3">
    <source>
        <dbReference type="Proteomes" id="UP000054359"/>
    </source>
</evidence>
<keyword evidence="3" id="KW-1185">Reference proteome</keyword>
<evidence type="ECO:0000313" key="2">
    <source>
        <dbReference type="EMBL" id="KFM82929.1"/>
    </source>
</evidence>
<sequence>MTEALIRSTSPASGESYYYGEVASSYAVCWLLLGFRFFFYFVYKLVLIQLCS</sequence>
<gene>
    <name evidence="2" type="ORF">X975_27018</name>
</gene>
<evidence type="ECO:0000256" key="1">
    <source>
        <dbReference type="SAM" id="Phobius"/>
    </source>
</evidence>